<evidence type="ECO:0000313" key="1">
    <source>
        <dbReference type="EMBL" id="MFC4530554.1"/>
    </source>
</evidence>
<reference evidence="2" key="1">
    <citation type="journal article" date="2019" name="Int. J. Syst. Evol. Microbiol.">
        <title>The Global Catalogue of Microorganisms (GCM) 10K type strain sequencing project: providing services to taxonomists for standard genome sequencing and annotation.</title>
        <authorList>
            <consortium name="The Broad Institute Genomics Platform"/>
            <consortium name="The Broad Institute Genome Sequencing Center for Infectious Disease"/>
            <person name="Wu L."/>
            <person name="Ma J."/>
        </authorList>
    </citation>
    <scope>NUCLEOTIDE SEQUENCE [LARGE SCALE GENOMIC DNA]</scope>
    <source>
        <strain evidence="2">CGMCC 4.7132</strain>
    </source>
</reference>
<proteinExistence type="predicted"/>
<protein>
    <recommendedName>
        <fullName evidence="3">Metalloprotease</fullName>
    </recommendedName>
</protein>
<name>A0ABV9CDE3_9ACTN</name>
<gene>
    <name evidence="1" type="ORF">ACFO60_07245</name>
</gene>
<evidence type="ECO:0008006" key="3">
    <source>
        <dbReference type="Google" id="ProtNLM"/>
    </source>
</evidence>
<dbReference type="EMBL" id="JBHSFP010000003">
    <property type="protein sequence ID" value="MFC4530554.1"/>
    <property type="molecule type" value="Genomic_DNA"/>
</dbReference>
<evidence type="ECO:0000313" key="2">
    <source>
        <dbReference type="Proteomes" id="UP001596004"/>
    </source>
</evidence>
<comment type="caution">
    <text evidence="1">The sequence shown here is derived from an EMBL/GenBank/DDBJ whole genome shotgun (WGS) entry which is preliminary data.</text>
</comment>
<dbReference type="RefSeq" id="WP_380838442.1">
    <property type="nucleotide sequence ID" value="NZ_JBHSFP010000003.1"/>
</dbReference>
<organism evidence="1 2">
    <name type="scientific">Sphaerisporangium dianthi</name>
    <dbReference type="NCBI Taxonomy" id="1436120"/>
    <lineage>
        <taxon>Bacteria</taxon>
        <taxon>Bacillati</taxon>
        <taxon>Actinomycetota</taxon>
        <taxon>Actinomycetes</taxon>
        <taxon>Streptosporangiales</taxon>
        <taxon>Streptosporangiaceae</taxon>
        <taxon>Sphaerisporangium</taxon>
    </lineage>
</organism>
<dbReference type="Proteomes" id="UP001596004">
    <property type="component" value="Unassembled WGS sequence"/>
</dbReference>
<keyword evidence="2" id="KW-1185">Reference proteome</keyword>
<sequence>MAVLPLSGTAEARTITSAYPIKNAPALTDNKLYKSGVLPAFACRQGALSTANSKAAKKTLQALWACMNKAWGAYFGKAGLTFKPAKLIVLTKARRFCDDKWGKDQAGSFCDKTSTGAILIDKDYLRTREVFHFQLVARVYAYHLQRLTGISEAFEAIPYSSKKELNEQLRRSSLQSFCLAGVFLGATWKTAARKAESWRALLSVMRANGDEGKKPGPQGRGAGIARWLDKGYASRDPRSCNTWTASSKQVA</sequence>
<accession>A0ABV9CDE3</accession>